<organism evidence="1 2">
    <name type="scientific">Corynascus novoguineensis</name>
    <dbReference type="NCBI Taxonomy" id="1126955"/>
    <lineage>
        <taxon>Eukaryota</taxon>
        <taxon>Fungi</taxon>
        <taxon>Dikarya</taxon>
        <taxon>Ascomycota</taxon>
        <taxon>Pezizomycotina</taxon>
        <taxon>Sordariomycetes</taxon>
        <taxon>Sordariomycetidae</taxon>
        <taxon>Sordariales</taxon>
        <taxon>Chaetomiaceae</taxon>
        <taxon>Corynascus</taxon>
    </lineage>
</organism>
<name>A0AAN7CY75_9PEZI</name>
<comment type="caution">
    <text evidence="1">The sequence shown here is derived from an EMBL/GenBank/DDBJ whole genome shotgun (WGS) entry which is preliminary data.</text>
</comment>
<gene>
    <name evidence="1" type="ORF">C7999DRAFT_11690</name>
</gene>
<dbReference type="AlphaFoldDB" id="A0AAN7CY75"/>
<sequence>MQSCSHTAMAVIYSRLKCMRCGQEPPLGILYRCVTDTEPLIHDANRRSAPIAFDDIGRRFSEKMTLGKFGADVRRDALNVLTEMPAEQLSSYTLEQLDVLISRRENVHNVIANERQRIGHRTPLSARDKYPHDDRPWVPDGQLECRHMVCPACHRIGREKSWVSLDAVLNGDVLPHVATAYSFSFMGSRPVCDAEIVKKYQLPACSFGEKSTIVRLLRF</sequence>
<dbReference type="EMBL" id="MU857612">
    <property type="protein sequence ID" value="KAK4250604.1"/>
    <property type="molecule type" value="Genomic_DNA"/>
</dbReference>
<protein>
    <submittedName>
        <fullName evidence="1">Uncharacterized protein</fullName>
    </submittedName>
</protein>
<proteinExistence type="predicted"/>
<evidence type="ECO:0000313" key="1">
    <source>
        <dbReference type="EMBL" id="KAK4250604.1"/>
    </source>
</evidence>
<reference evidence="1" key="1">
    <citation type="journal article" date="2023" name="Mol. Phylogenet. Evol.">
        <title>Genome-scale phylogeny and comparative genomics of the fungal order Sordariales.</title>
        <authorList>
            <person name="Hensen N."/>
            <person name="Bonometti L."/>
            <person name="Westerberg I."/>
            <person name="Brannstrom I.O."/>
            <person name="Guillou S."/>
            <person name="Cros-Aarteil S."/>
            <person name="Calhoun S."/>
            <person name="Haridas S."/>
            <person name="Kuo A."/>
            <person name="Mondo S."/>
            <person name="Pangilinan J."/>
            <person name="Riley R."/>
            <person name="LaButti K."/>
            <person name="Andreopoulos B."/>
            <person name="Lipzen A."/>
            <person name="Chen C."/>
            <person name="Yan M."/>
            <person name="Daum C."/>
            <person name="Ng V."/>
            <person name="Clum A."/>
            <person name="Steindorff A."/>
            <person name="Ohm R.A."/>
            <person name="Martin F."/>
            <person name="Silar P."/>
            <person name="Natvig D.O."/>
            <person name="Lalanne C."/>
            <person name="Gautier V."/>
            <person name="Ament-Velasquez S.L."/>
            <person name="Kruys A."/>
            <person name="Hutchinson M.I."/>
            <person name="Powell A.J."/>
            <person name="Barry K."/>
            <person name="Miller A.N."/>
            <person name="Grigoriev I.V."/>
            <person name="Debuchy R."/>
            <person name="Gladieux P."/>
            <person name="Hiltunen Thoren M."/>
            <person name="Johannesson H."/>
        </authorList>
    </citation>
    <scope>NUCLEOTIDE SEQUENCE</scope>
    <source>
        <strain evidence="1">CBS 359.72</strain>
    </source>
</reference>
<accession>A0AAN7CY75</accession>
<reference evidence="1" key="2">
    <citation type="submission" date="2023-05" db="EMBL/GenBank/DDBJ databases">
        <authorList>
            <consortium name="Lawrence Berkeley National Laboratory"/>
            <person name="Steindorff A."/>
            <person name="Hensen N."/>
            <person name="Bonometti L."/>
            <person name="Westerberg I."/>
            <person name="Brannstrom I.O."/>
            <person name="Guillou S."/>
            <person name="Cros-Aarteil S."/>
            <person name="Calhoun S."/>
            <person name="Haridas S."/>
            <person name="Kuo A."/>
            <person name="Mondo S."/>
            <person name="Pangilinan J."/>
            <person name="Riley R."/>
            <person name="Labutti K."/>
            <person name="Andreopoulos B."/>
            <person name="Lipzen A."/>
            <person name="Chen C."/>
            <person name="Yanf M."/>
            <person name="Daum C."/>
            <person name="Ng V."/>
            <person name="Clum A."/>
            <person name="Ohm R."/>
            <person name="Martin F."/>
            <person name="Silar P."/>
            <person name="Natvig D."/>
            <person name="Lalanne C."/>
            <person name="Gautier V."/>
            <person name="Ament-Velasquez S.L."/>
            <person name="Kruys A."/>
            <person name="Hutchinson M.I."/>
            <person name="Powell A.J."/>
            <person name="Barry K."/>
            <person name="Miller A.N."/>
            <person name="Grigoriev I.V."/>
            <person name="Debuchy R."/>
            <person name="Gladieux P."/>
            <person name="Thoren M.H."/>
            <person name="Johannesson H."/>
        </authorList>
    </citation>
    <scope>NUCLEOTIDE SEQUENCE</scope>
    <source>
        <strain evidence="1">CBS 359.72</strain>
    </source>
</reference>
<dbReference type="Proteomes" id="UP001303647">
    <property type="component" value="Unassembled WGS sequence"/>
</dbReference>
<keyword evidence="2" id="KW-1185">Reference proteome</keyword>
<evidence type="ECO:0000313" key="2">
    <source>
        <dbReference type="Proteomes" id="UP001303647"/>
    </source>
</evidence>